<keyword evidence="1" id="KW-0732">Signal</keyword>
<gene>
    <name evidence="2" type="ORF">SLS63_003895</name>
</gene>
<name>A0ABR1PFA8_DIAER</name>
<protein>
    <submittedName>
        <fullName evidence="2">Uncharacterized protein</fullName>
    </submittedName>
</protein>
<accession>A0ABR1PFA8</accession>
<sequence length="154" mass="16920">MGSWQHQQNVALIILAALVLCAIYLTASADPFTIFFHSTLVATIKWCFSVADRVQETGEGIFKGWQEADPQNRSPNFPAASPFYIFYALKSSEFAADVLRDAGGFLAAQVISYRSYGFGNPLTTSPARVVLAARSLFLPDQLLGVSTWVPKVWP</sequence>
<keyword evidence="3" id="KW-1185">Reference proteome</keyword>
<comment type="caution">
    <text evidence="2">The sequence shown here is derived from an EMBL/GenBank/DDBJ whole genome shotgun (WGS) entry which is preliminary data.</text>
</comment>
<reference evidence="2 3" key="1">
    <citation type="submission" date="2024-02" db="EMBL/GenBank/DDBJ databases">
        <title>De novo assembly and annotation of 12 fungi associated with fruit tree decline syndrome in Ontario, Canada.</title>
        <authorList>
            <person name="Sulman M."/>
            <person name="Ellouze W."/>
            <person name="Ilyukhin E."/>
        </authorList>
    </citation>
    <scope>NUCLEOTIDE SEQUENCE [LARGE SCALE GENOMIC DNA]</scope>
    <source>
        <strain evidence="2 3">M169</strain>
    </source>
</reference>
<evidence type="ECO:0000313" key="3">
    <source>
        <dbReference type="Proteomes" id="UP001430848"/>
    </source>
</evidence>
<dbReference type="EMBL" id="JAKNSF020000013">
    <property type="protein sequence ID" value="KAK7735425.1"/>
    <property type="molecule type" value="Genomic_DNA"/>
</dbReference>
<dbReference type="Proteomes" id="UP001430848">
    <property type="component" value="Unassembled WGS sequence"/>
</dbReference>
<evidence type="ECO:0000313" key="2">
    <source>
        <dbReference type="EMBL" id="KAK7735425.1"/>
    </source>
</evidence>
<feature type="signal peptide" evidence="1">
    <location>
        <begin position="1"/>
        <end position="29"/>
    </location>
</feature>
<organism evidence="2 3">
    <name type="scientific">Diaporthe eres</name>
    <name type="common">Phomopsis oblonga</name>
    <dbReference type="NCBI Taxonomy" id="83184"/>
    <lineage>
        <taxon>Eukaryota</taxon>
        <taxon>Fungi</taxon>
        <taxon>Dikarya</taxon>
        <taxon>Ascomycota</taxon>
        <taxon>Pezizomycotina</taxon>
        <taxon>Sordariomycetes</taxon>
        <taxon>Sordariomycetidae</taxon>
        <taxon>Diaporthales</taxon>
        <taxon>Diaporthaceae</taxon>
        <taxon>Diaporthe</taxon>
        <taxon>Diaporthe eres species complex</taxon>
    </lineage>
</organism>
<proteinExistence type="predicted"/>
<evidence type="ECO:0000256" key="1">
    <source>
        <dbReference type="SAM" id="SignalP"/>
    </source>
</evidence>
<feature type="chain" id="PRO_5045790477" evidence="1">
    <location>
        <begin position="30"/>
        <end position="154"/>
    </location>
</feature>